<keyword evidence="6" id="KW-0808">Transferase</keyword>
<evidence type="ECO:0000256" key="7">
    <source>
        <dbReference type="SAM" id="MobiDB-lite"/>
    </source>
</evidence>
<dbReference type="Proteomes" id="UP000298416">
    <property type="component" value="Unassembled WGS sequence"/>
</dbReference>
<gene>
    <name evidence="9" type="ORF">SASPL_144988</name>
</gene>
<organism evidence="9">
    <name type="scientific">Salvia splendens</name>
    <name type="common">Scarlet sage</name>
    <dbReference type="NCBI Taxonomy" id="180675"/>
    <lineage>
        <taxon>Eukaryota</taxon>
        <taxon>Viridiplantae</taxon>
        <taxon>Streptophyta</taxon>
        <taxon>Embryophyta</taxon>
        <taxon>Tracheophyta</taxon>
        <taxon>Spermatophyta</taxon>
        <taxon>Magnoliopsida</taxon>
        <taxon>eudicotyledons</taxon>
        <taxon>Gunneridae</taxon>
        <taxon>Pentapetalae</taxon>
        <taxon>asterids</taxon>
        <taxon>lamiids</taxon>
        <taxon>Lamiales</taxon>
        <taxon>Lamiaceae</taxon>
        <taxon>Nepetoideae</taxon>
        <taxon>Mentheae</taxon>
        <taxon>Salviinae</taxon>
        <taxon>Salvia</taxon>
        <taxon>Salvia subgen. Calosphace</taxon>
        <taxon>core Calosphace</taxon>
    </lineage>
</organism>
<feature type="region of interest" description="Disordered" evidence="7">
    <location>
        <begin position="155"/>
        <end position="175"/>
    </location>
</feature>
<sequence>MRRFTNNGKAVWGSSRPDSFPYGASRRQQPVDRRNLGNSQHSRLEEWEFDVTQSEELHLDDSVRGKLDRLLDRLDMFDVWRDETDRRFQYLEPVISRDAEPPAALEDGDVWGDDGFRRTQYGAKGYNYRNPNGGIRYSQQAARAATMALALELSDTTSERTPQPSGVAVQSQGDDMETNNGELENECSPFENDGVTNKLECLWENQELIEPLQMELKKVKATGLTTIVEEYETPTVIGDWKPWKIDESEEMQRRDCIAELHKSYREMMRKFDILNYQKMYAVGFVQQNEFQQFQVLLQRFIEDEAVQGGRVQTYLSGMGYESRCCLGDLDIALADIDERLIYEIHGYEHRVTKQQWAYHAAALSGIRVAALPTDVPASSPAFPTPVVIYPAYLARRSAFSLKLALVLLHILFAGVLFLFDRDLIEKTKHEQWYTATYVLLFVATLVQYFATAGTSPGYVIDVQKAIDERDAAARRTLLASDIQKAIDDRDAAARKPLLPSNKDNQLQTKMAMLLSLWMEGTITEEMQQLQAKMAMLLSLWMEGTITEEMQQLGLKWMSKLLSLNGSFSETRKDSKCLICPYCNILQPPRAKHCHDCNKCVLQFDHHCVWLGTCIGQGNHCRFWWYICGETALTLWTCILYIGYLKSNILKAWWADIILILLLAALSICLIFLMLLLLFHRSSSMYRMERLPTAQELEEKSRPYTCYDVLSCRCC</sequence>
<evidence type="ECO:0000256" key="5">
    <source>
        <dbReference type="ARBA" id="ARBA00023136"/>
    </source>
</evidence>
<evidence type="ECO:0000256" key="1">
    <source>
        <dbReference type="ARBA" id="ARBA00004127"/>
    </source>
</evidence>
<dbReference type="InterPro" id="IPR001594">
    <property type="entry name" value="Palmitoyltrfase_DHHC"/>
</dbReference>
<feature type="transmembrane region" description="Helical" evidence="6">
    <location>
        <begin position="656"/>
        <end position="678"/>
    </location>
</feature>
<keyword evidence="6" id="KW-0012">Acyltransferase</keyword>
<comment type="subcellular location">
    <subcellularLocation>
        <location evidence="1">Endomembrane system</location>
        <topology evidence="1">Multi-pass membrane protein</topology>
    </subcellularLocation>
</comment>
<dbReference type="GO" id="GO:0012505">
    <property type="term" value="C:endomembrane system"/>
    <property type="evidence" value="ECO:0007669"/>
    <property type="project" value="UniProtKB-SubCell"/>
</dbReference>
<accession>A0A8X8WI13</accession>
<dbReference type="Pfam" id="PF01529">
    <property type="entry name" value="DHHC"/>
    <property type="match status" value="1"/>
</dbReference>
<comment type="domain">
    <text evidence="6">The DHHC domain is required for palmitoyltransferase activity.</text>
</comment>
<comment type="similarity">
    <text evidence="2 6">Belongs to the DHHC palmitoyltransferase family.</text>
</comment>
<dbReference type="AlphaFoldDB" id="A0A8X8WI13"/>
<dbReference type="PANTHER" id="PTHR46741:SF2">
    <property type="entry name" value="RIBOSOMAL PROTEIN L34AE"/>
    <property type="match status" value="1"/>
</dbReference>
<keyword evidence="3 6" id="KW-0812">Transmembrane</keyword>
<evidence type="ECO:0000256" key="2">
    <source>
        <dbReference type="ARBA" id="ARBA00008574"/>
    </source>
</evidence>
<feature type="domain" description="Palmitoyltransferase DHHC" evidence="8">
    <location>
        <begin position="578"/>
        <end position="679"/>
    </location>
</feature>
<reference evidence="9" key="2">
    <citation type="submission" date="2020-08" db="EMBL/GenBank/DDBJ databases">
        <title>Plant Genome Project.</title>
        <authorList>
            <person name="Zhang R.-G."/>
        </authorList>
    </citation>
    <scope>NUCLEOTIDE SEQUENCE</scope>
    <source>
        <strain evidence="9">Huo1</strain>
        <tissue evidence="9">Leaf</tissue>
    </source>
</reference>
<feature type="transmembrane region" description="Helical" evidence="6">
    <location>
        <begin position="399"/>
        <end position="419"/>
    </location>
</feature>
<dbReference type="EC" id="2.3.1.225" evidence="6"/>
<evidence type="ECO:0000256" key="6">
    <source>
        <dbReference type="RuleBase" id="RU079119"/>
    </source>
</evidence>
<proteinExistence type="inferred from homology"/>
<dbReference type="GO" id="GO:0019706">
    <property type="term" value="F:protein-cysteine S-palmitoyltransferase activity"/>
    <property type="evidence" value="ECO:0007669"/>
    <property type="project" value="UniProtKB-EC"/>
</dbReference>
<feature type="transmembrane region" description="Helical" evidence="6">
    <location>
        <begin position="622"/>
        <end position="644"/>
    </location>
</feature>
<keyword evidence="4 6" id="KW-1133">Transmembrane helix</keyword>
<evidence type="ECO:0000313" key="10">
    <source>
        <dbReference type="Proteomes" id="UP000298416"/>
    </source>
</evidence>
<dbReference type="EMBL" id="PNBA02000017">
    <property type="protein sequence ID" value="KAG6394404.1"/>
    <property type="molecule type" value="Genomic_DNA"/>
</dbReference>
<evidence type="ECO:0000313" key="9">
    <source>
        <dbReference type="EMBL" id="KAG6394404.1"/>
    </source>
</evidence>
<feature type="region of interest" description="Disordered" evidence="7">
    <location>
        <begin position="1"/>
        <end position="39"/>
    </location>
</feature>
<evidence type="ECO:0000256" key="4">
    <source>
        <dbReference type="ARBA" id="ARBA00022989"/>
    </source>
</evidence>
<keyword evidence="5 6" id="KW-0472">Membrane</keyword>
<reference evidence="9" key="1">
    <citation type="submission" date="2018-01" db="EMBL/GenBank/DDBJ databases">
        <authorList>
            <person name="Mao J.F."/>
        </authorList>
    </citation>
    <scope>NUCLEOTIDE SEQUENCE</scope>
    <source>
        <strain evidence="9">Huo1</strain>
        <tissue evidence="9">Leaf</tissue>
    </source>
</reference>
<keyword evidence="10" id="KW-1185">Reference proteome</keyword>
<dbReference type="PROSITE" id="PS50216">
    <property type="entry name" value="DHHC"/>
    <property type="match status" value="1"/>
</dbReference>
<dbReference type="Pfam" id="PF07891">
    <property type="entry name" value="DUF1666"/>
    <property type="match status" value="1"/>
</dbReference>
<protein>
    <recommendedName>
        <fullName evidence="6">S-acyltransferase</fullName>
        <ecNumber evidence="6">2.3.1.225</ecNumber>
    </recommendedName>
    <alternativeName>
        <fullName evidence="6">Palmitoyltransferase</fullName>
    </alternativeName>
</protein>
<dbReference type="PANTHER" id="PTHR46741">
    <property type="entry name" value="OS09G0413600 PROTEIN"/>
    <property type="match status" value="1"/>
</dbReference>
<evidence type="ECO:0000259" key="8">
    <source>
        <dbReference type="Pfam" id="PF01529"/>
    </source>
</evidence>
<comment type="caution">
    <text evidence="9">The sequence shown here is derived from an EMBL/GenBank/DDBJ whole genome shotgun (WGS) entry which is preliminary data.</text>
</comment>
<name>A0A8X8WI13_SALSN</name>
<dbReference type="InterPro" id="IPR012870">
    <property type="entry name" value="DUF1666"/>
</dbReference>
<feature type="transmembrane region" description="Helical" evidence="6">
    <location>
        <begin position="431"/>
        <end position="450"/>
    </location>
</feature>
<evidence type="ECO:0000256" key="3">
    <source>
        <dbReference type="ARBA" id="ARBA00022692"/>
    </source>
</evidence>
<comment type="catalytic activity">
    <reaction evidence="6">
        <text>L-cysteinyl-[protein] + hexadecanoyl-CoA = S-hexadecanoyl-L-cysteinyl-[protein] + CoA</text>
        <dbReference type="Rhea" id="RHEA:36683"/>
        <dbReference type="Rhea" id="RHEA-COMP:10131"/>
        <dbReference type="Rhea" id="RHEA-COMP:11032"/>
        <dbReference type="ChEBI" id="CHEBI:29950"/>
        <dbReference type="ChEBI" id="CHEBI:57287"/>
        <dbReference type="ChEBI" id="CHEBI:57379"/>
        <dbReference type="ChEBI" id="CHEBI:74151"/>
        <dbReference type="EC" id="2.3.1.225"/>
    </reaction>
</comment>